<keyword evidence="1" id="KW-0472">Membrane</keyword>
<proteinExistence type="predicted"/>
<reference evidence="3 4" key="1">
    <citation type="submission" date="2023-10" db="EMBL/GenBank/DDBJ databases">
        <title>The complete genome sequence of Methanoculleus receptaculi DSM 18860.</title>
        <authorList>
            <person name="Lai S.-J."/>
            <person name="You Y.-T."/>
            <person name="Chen S.-C."/>
        </authorList>
    </citation>
    <scope>NUCLEOTIDE SEQUENCE [LARGE SCALE GENOMIC DNA]</scope>
    <source>
        <strain evidence="3 4">DSM 18860</strain>
    </source>
</reference>
<dbReference type="InterPro" id="IPR056504">
    <property type="entry name" value="HTH_HVO_0163_N"/>
</dbReference>
<keyword evidence="1" id="KW-1133">Transmembrane helix</keyword>
<dbReference type="InterPro" id="IPR001845">
    <property type="entry name" value="HTH_ArsR_DNA-bd_dom"/>
</dbReference>
<accession>A0AAX4FVM8</accession>
<feature type="transmembrane region" description="Helical" evidence="1">
    <location>
        <begin position="61"/>
        <end position="85"/>
    </location>
</feature>
<dbReference type="Pfam" id="PF24266">
    <property type="entry name" value="HTH_HVO_0163_N"/>
    <property type="match status" value="1"/>
</dbReference>
<dbReference type="AlphaFoldDB" id="A0AAX4FVM8"/>
<dbReference type="GO" id="GO:0003700">
    <property type="term" value="F:DNA-binding transcription factor activity"/>
    <property type="evidence" value="ECO:0007669"/>
    <property type="project" value="InterPro"/>
</dbReference>
<dbReference type="PANTHER" id="PTHR36216:SF1">
    <property type="entry name" value="HTH ARSR-TYPE DOMAIN-CONTAINING PROTEIN"/>
    <property type="match status" value="1"/>
</dbReference>
<dbReference type="InterPro" id="IPR011991">
    <property type="entry name" value="ArsR-like_HTH"/>
</dbReference>
<dbReference type="Proteomes" id="UP001305652">
    <property type="component" value="Chromosome"/>
</dbReference>
<dbReference type="SMART" id="SM00418">
    <property type="entry name" value="HTH_ARSR"/>
    <property type="match status" value="1"/>
</dbReference>
<dbReference type="EMBL" id="CP137642">
    <property type="protein sequence ID" value="WOX57825.1"/>
    <property type="molecule type" value="Genomic_DNA"/>
</dbReference>
<organism evidence="3 4">
    <name type="scientific">Methanoculleus receptaculi</name>
    <dbReference type="NCBI Taxonomy" id="394967"/>
    <lineage>
        <taxon>Archaea</taxon>
        <taxon>Methanobacteriati</taxon>
        <taxon>Methanobacteriota</taxon>
        <taxon>Stenosarchaea group</taxon>
        <taxon>Methanomicrobia</taxon>
        <taxon>Methanomicrobiales</taxon>
        <taxon>Methanomicrobiaceae</taxon>
        <taxon>Methanoculleus</taxon>
    </lineage>
</organism>
<dbReference type="SUPFAM" id="SSF46785">
    <property type="entry name" value="Winged helix' DNA-binding domain"/>
    <property type="match status" value="2"/>
</dbReference>
<evidence type="ECO:0000259" key="2">
    <source>
        <dbReference type="SMART" id="SM00418"/>
    </source>
</evidence>
<dbReference type="Pfam" id="PF13412">
    <property type="entry name" value="HTH_24"/>
    <property type="match status" value="1"/>
</dbReference>
<dbReference type="GeneID" id="85731650"/>
<keyword evidence="1" id="KW-0812">Transmembrane</keyword>
<keyword evidence="4" id="KW-1185">Reference proteome</keyword>
<dbReference type="CDD" id="cd00090">
    <property type="entry name" value="HTH_ARSR"/>
    <property type="match status" value="1"/>
</dbReference>
<gene>
    <name evidence="3" type="ORF">R6Y96_00795</name>
</gene>
<dbReference type="InterPro" id="IPR036390">
    <property type="entry name" value="WH_DNA-bd_sf"/>
</dbReference>
<feature type="domain" description="HTH arsR-type" evidence="2">
    <location>
        <begin position="166"/>
        <end position="244"/>
    </location>
</feature>
<sequence length="248" mass="27861">MVNQPALARFALFLIVFTLLITPGSATSTILSEGEFPEMVPDDPILEYVWNIPLKLILLDFVFMTAPLLFLPVQFLISVSVWLVLGQRRISRKNALEHDTRRAAYLCIRENPGINHATLSRRLGVSVGTLRYHIEILCETGQIVSENDHGFLRYYTNSRAAREGKRGAYPLNETRKRMLDLLGRNPGMMRKEVASALGITGASVTWHMALLIQSGAVRSEKDGRMVRYFPGHDVVRHSRADRSVDATG</sequence>
<dbReference type="RefSeq" id="WP_318621571.1">
    <property type="nucleotide sequence ID" value="NZ_CP137642.1"/>
</dbReference>
<evidence type="ECO:0000313" key="3">
    <source>
        <dbReference type="EMBL" id="WOX57825.1"/>
    </source>
</evidence>
<dbReference type="PANTHER" id="PTHR36216">
    <property type="entry name" value="TRANSCRIPTIONAL REGULATOR, TRMB"/>
    <property type="match status" value="1"/>
</dbReference>
<evidence type="ECO:0000313" key="4">
    <source>
        <dbReference type="Proteomes" id="UP001305652"/>
    </source>
</evidence>
<name>A0AAX4FVM8_9EURY</name>
<dbReference type="Gene3D" id="1.10.10.10">
    <property type="entry name" value="Winged helix-like DNA-binding domain superfamily/Winged helix DNA-binding domain"/>
    <property type="match status" value="2"/>
</dbReference>
<evidence type="ECO:0000256" key="1">
    <source>
        <dbReference type="SAM" id="Phobius"/>
    </source>
</evidence>
<protein>
    <submittedName>
        <fullName evidence="3">Winged helix-turn-helix transcriptional regulator</fullName>
    </submittedName>
</protein>
<dbReference type="InterPro" id="IPR036388">
    <property type="entry name" value="WH-like_DNA-bd_sf"/>
</dbReference>
<dbReference type="KEGG" id="mrc:R6Y96_00795"/>